<proteinExistence type="predicted"/>
<evidence type="ECO:0000313" key="3">
    <source>
        <dbReference type="Proteomes" id="UP000821853"/>
    </source>
</evidence>
<name>A0A9J6G307_HAELO</name>
<gene>
    <name evidence="2" type="ORF">HPB48_013903</name>
</gene>
<reference evidence="2 3" key="1">
    <citation type="journal article" date="2020" name="Cell">
        <title>Large-Scale Comparative Analyses of Tick Genomes Elucidate Their Genetic Diversity and Vector Capacities.</title>
        <authorList>
            <consortium name="Tick Genome and Microbiome Consortium (TIGMIC)"/>
            <person name="Jia N."/>
            <person name="Wang J."/>
            <person name="Shi W."/>
            <person name="Du L."/>
            <person name="Sun Y."/>
            <person name="Zhan W."/>
            <person name="Jiang J.F."/>
            <person name="Wang Q."/>
            <person name="Zhang B."/>
            <person name="Ji P."/>
            <person name="Bell-Sakyi L."/>
            <person name="Cui X.M."/>
            <person name="Yuan T.T."/>
            <person name="Jiang B.G."/>
            <person name="Yang W.F."/>
            <person name="Lam T.T."/>
            <person name="Chang Q.C."/>
            <person name="Ding S.J."/>
            <person name="Wang X.J."/>
            <person name="Zhu J.G."/>
            <person name="Ruan X.D."/>
            <person name="Zhao L."/>
            <person name="Wei J.T."/>
            <person name="Ye R.Z."/>
            <person name="Que T.C."/>
            <person name="Du C.H."/>
            <person name="Zhou Y.H."/>
            <person name="Cheng J.X."/>
            <person name="Dai P.F."/>
            <person name="Guo W.B."/>
            <person name="Han X.H."/>
            <person name="Huang E.J."/>
            <person name="Li L.F."/>
            <person name="Wei W."/>
            <person name="Gao Y.C."/>
            <person name="Liu J.Z."/>
            <person name="Shao H.Z."/>
            <person name="Wang X."/>
            <person name="Wang C.C."/>
            <person name="Yang T.C."/>
            <person name="Huo Q.B."/>
            <person name="Li W."/>
            <person name="Chen H.Y."/>
            <person name="Chen S.E."/>
            <person name="Zhou L.G."/>
            <person name="Ni X.B."/>
            <person name="Tian J.H."/>
            <person name="Sheng Y."/>
            <person name="Liu T."/>
            <person name="Pan Y.S."/>
            <person name="Xia L.Y."/>
            <person name="Li J."/>
            <person name="Zhao F."/>
            <person name="Cao W.C."/>
        </authorList>
    </citation>
    <scope>NUCLEOTIDE SEQUENCE [LARGE SCALE GENOMIC DNA]</scope>
    <source>
        <strain evidence="2">HaeL-2018</strain>
    </source>
</reference>
<protein>
    <submittedName>
        <fullName evidence="2">Uncharacterized protein</fullName>
    </submittedName>
</protein>
<feature type="region of interest" description="Disordered" evidence="1">
    <location>
        <begin position="360"/>
        <end position="404"/>
    </location>
</feature>
<feature type="region of interest" description="Disordered" evidence="1">
    <location>
        <begin position="306"/>
        <end position="341"/>
    </location>
</feature>
<dbReference type="AlphaFoldDB" id="A0A9J6G307"/>
<dbReference type="EMBL" id="JABSTR010000005">
    <property type="protein sequence ID" value="KAH9369898.1"/>
    <property type="molecule type" value="Genomic_DNA"/>
</dbReference>
<sequence>MDIRIIAMEAVTTTAVEDIRQVSTAEADCTLTVITIIATTRTTTEITTQERNRGWYECTYYPTAVNKGYTLSGSEGVKQKVDVSKQNADKITKTFTRRSIGDLLKSSEDASQDAKRPNSRGPIYDLSNDGLGAGMLLLGDGSAPKKDLQATDGVFQAADKATPSKIDFLSQVFGLDSNGSDQRITAEMVETFERRMTAMNRMFEELLTPKDIQDNGDYFARRVRAYRKLINQIQQRGTMDDGSPNEVDPQETLERLRTIERELDDRRRRALRTLYHALTDSDLTVSDKLKVLATVYKFAKEGISEETVEASETTEKGSASSEKDVSATLNEDRSSMSDESTKDFYDRLEKVVEMIRNAGRAASDEGAVDPSKSSSASASASSSSESSSSESSSSESSDSGEKAKFELKGSVSLAVNVQGRSDMGTNTINNFMKAMLS</sequence>
<dbReference type="OrthoDB" id="6512425at2759"/>
<keyword evidence="3" id="KW-1185">Reference proteome</keyword>
<organism evidence="2 3">
    <name type="scientific">Haemaphysalis longicornis</name>
    <name type="common">Bush tick</name>
    <dbReference type="NCBI Taxonomy" id="44386"/>
    <lineage>
        <taxon>Eukaryota</taxon>
        <taxon>Metazoa</taxon>
        <taxon>Ecdysozoa</taxon>
        <taxon>Arthropoda</taxon>
        <taxon>Chelicerata</taxon>
        <taxon>Arachnida</taxon>
        <taxon>Acari</taxon>
        <taxon>Parasitiformes</taxon>
        <taxon>Ixodida</taxon>
        <taxon>Ixodoidea</taxon>
        <taxon>Ixodidae</taxon>
        <taxon>Haemaphysalinae</taxon>
        <taxon>Haemaphysalis</taxon>
    </lineage>
</organism>
<dbReference type="VEuPathDB" id="VectorBase:HLOH_047572"/>
<dbReference type="Proteomes" id="UP000821853">
    <property type="component" value="Chromosome 3"/>
</dbReference>
<evidence type="ECO:0000256" key="1">
    <source>
        <dbReference type="SAM" id="MobiDB-lite"/>
    </source>
</evidence>
<feature type="compositionally biased region" description="Low complexity" evidence="1">
    <location>
        <begin position="373"/>
        <end position="397"/>
    </location>
</feature>
<evidence type="ECO:0000313" key="2">
    <source>
        <dbReference type="EMBL" id="KAH9369898.1"/>
    </source>
</evidence>
<accession>A0A9J6G307</accession>
<comment type="caution">
    <text evidence="2">The sequence shown here is derived from an EMBL/GenBank/DDBJ whole genome shotgun (WGS) entry which is preliminary data.</text>
</comment>
<feature type="compositionally biased region" description="Basic and acidic residues" evidence="1">
    <location>
        <begin position="321"/>
        <end position="341"/>
    </location>
</feature>